<dbReference type="KEGG" id="ebm:SG0102_24920"/>
<feature type="transmembrane region" description="Helical" evidence="1">
    <location>
        <begin position="61"/>
        <end position="84"/>
    </location>
</feature>
<gene>
    <name evidence="2" type="ORF">SG0102_24920</name>
</gene>
<dbReference type="InterPro" id="IPR005325">
    <property type="entry name" value="DUF308_memb"/>
</dbReference>
<feature type="transmembrane region" description="Helical" evidence="1">
    <location>
        <begin position="7"/>
        <end position="26"/>
    </location>
</feature>
<accession>A0A3G9JSU8</accession>
<evidence type="ECO:0000313" key="3">
    <source>
        <dbReference type="Proteomes" id="UP000268059"/>
    </source>
</evidence>
<dbReference type="Pfam" id="PF03729">
    <property type="entry name" value="DUF308"/>
    <property type="match status" value="3"/>
</dbReference>
<dbReference type="GO" id="GO:0005886">
    <property type="term" value="C:plasma membrane"/>
    <property type="evidence" value="ECO:0007669"/>
    <property type="project" value="TreeGrafter"/>
</dbReference>
<dbReference type="InterPro" id="IPR052712">
    <property type="entry name" value="Acid_resist_chaperone_HdeD"/>
</dbReference>
<evidence type="ECO:0008006" key="4">
    <source>
        <dbReference type="Google" id="ProtNLM"/>
    </source>
</evidence>
<dbReference type="RefSeq" id="WP_125120273.1">
    <property type="nucleotide sequence ID" value="NZ_AP019309.1"/>
</dbReference>
<dbReference type="OrthoDB" id="1938551at2"/>
<organism evidence="2 3">
    <name type="scientific">Intestinibaculum porci</name>
    <dbReference type="NCBI Taxonomy" id="2487118"/>
    <lineage>
        <taxon>Bacteria</taxon>
        <taxon>Bacillati</taxon>
        <taxon>Bacillota</taxon>
        <taxon>Erysipelotrichia</taxon>
        <taxon>Erysipelotrichales</taxon>
        <taxon>Erysipelotrichaceae</taxon>
        <taxon>Intestinibaculum</taxon>
    </lineage>
</organism>
<dbReference type="PANTHER" id="PTHR34989:SF1">
    <property type="entry name" value="PROTEIN HDED"/>
    <property type="match status" value="1"/>
</dbReference>
<feature type="transmembrane region" description="Helical" evidence="1">
    <location>
        <begin position="32"/>
        <end position="54"/>
    </location>
</feature>
<dbReference type="InParanoid" id="A0A3G9JSU8"/>
<protein>
    <recommendedName>
        <fullName evidence="4">Acid-resistance membrane protein</fullName>
    </recommendedName>
</protein>
<keyword evidence="1" id="KW-0472">Membrane</keyword>
<keyword evidence="3" id="KW-1185">Reference proteome</keyword>
<keyword evidence="1" id="KW-0812">Transmembrane</keyword>
<sequence>MKNIQKYLTGKIIASIFFIVLGIIMIARPLQIVSLITMILGIGTIIMGAVLIGLDVLQKELFLRSGTLMQGVLLIVMGIALLAYPNVGNILLPLSIGAIIIADSILRLQIGRAITHIGGTSYLTIISILTFILGLICVFNPMISSQVITIYLAIMMIVEAITSLVDTIYVKKYMKELQDNIIDV</sequence>
<feature type="transmembrane region" description="Helical" evidence="1">
    <location>
        <begin position="122"/>
        <end position="142"/>
    </location>
</feature>
<feature type="transmembrane region" description="Helical" evidence="1">
    <location>
        <begin position="90"/>
        <end position="110"/>
    </location>
</feature>
<dbReference type="PANTHER" id="PTHR34989">
    <property type="entry name" value="PROTEIN HDED"/>
    <property type="match status" value="1"/>
</dbReference>
<reference evidence="2 3" key="1">
    <citation type="submission" date="2018-11" db="EMBL/GenBank/DDBJ databases">
        <title>Novel Erysipelotrichaceae bacterium isolated from small intestine of a swine.</title>
        <authorList>
            <person name="Kim J.S."/>
            <person name="Choe H."/>
            <person name="Lee Y.R."/>
            <person name="Kim K.M."/>
            <person name="Park D.S."/>
        </authorList>
    </citation>
    <scope>NUCLEOTIDE SEQUENCE [LARGE SCALE GENOMIC DNA]</scope>
    <source>
        <strain evidence="2 3">SG0102</strain>
    </source>
</reference>
<evidence type="ECO:0000256" key="1">
    <source>
        <dbReference type="SAM" id="Phobius"/>
    </source>
</evidence>
<dbReference type="EMBL" id="AP019309">
    <property type="protein sequence ID" value="BBH27558.1"/>
    <property type="molecule type" value="Genomic_DNA"/>
</dbReference>
<name>A0A3G9JSU8_9FIRM</name>
<evidence type="ECO:0000313" key="2">
    <source>
        <dbReference type="EMBL" id="BBH27558.1"/>
    </source>
</evidence>
<keyword evidence="1" id="KW-1133">Transmembrane helix</keyword>
<dbReference type="AlphaFoldDB" id="A0A3G9JSU8"/>
<proteinExistence type="predicted"/>
<dbReference type="Proteomes" id="UP000268059">
    <property type="component" value="Chromosome"/>
</dbReference>
<feature type="transmembrane region" description="Helical" evidence="1">
    <location>
        <begin position="148"/>
        <end position="170"/>
    </location>
</feature>